<dbReference type="HOGENOM" id="CLU_039613_6_1_6"/>
<dbReference type="EMBL" id="CP009056">
    <property type="protein sequence ID" value="AJA45196.1"/>
    <property type="molecule type" value="Genomic_DNA"/>
</dbReference>
<evidence type="ECO:0000313" key="6">
    <source>
        <dbReference type="EMBL" id="AJA45196.1"/>
    </source>
</evidence>
<comment type="similarity">
    <text evidence="1">Belongs to the LysR transcriptional regulatory family.</text>
</comment>
<dbReference type="CDD" id="cd08430">
    <property type="entry name" value="PBP2_IlvY"/>
    <property type="match status" value="1"/>
</dbReference>
<keyword evidence="3" id="KW-0238">DNA-binding</keyword>
<organism evidence="6 7">
    <name type="scientific">Frischella perrara</name>
    <dbReference type="NCBI Taxonomy" id="1267021"/>
    <lineage>
        <taxon>Bacteria</taxon>
        <taxon>Pseudomonadati</taxon>
        <taxon>Pseudomonadota</taxon>
        <taxon>Gammaproteobacteria</taxon>
        <taxon>Orbales</taxon>
        <taxon>Orbaceae</taxon>
        <taxon>Frischella</taxon>
    </lineage>
</organism>
<sequence length="294" mass="33641">MNIHDLKTFLTLCETQHFGLAAKAMHITPSTLSRQIQRIEDSINQQLFIRDNRSVKITPAGYQFRIFAKQVLAEFNQLQQDFEQNNQQLSGELTLFCSVTAAYSHLPDILDKFRALYPLVEIKLITGDAADAVTKIQLNEADLAIAGRPKRLPNSIEFFKLGEIDMVLLIPRLKCPFTEKLHQKQPDWHHIPFILPEHGPSRHRIDQWFKQNKISSPHIYATVAGHEAIVSMVAVGCGVALLPKVVMENSPDRIRERIIEWSSQIIEPFDIGVCVQKKRLSEKIIASFWQSIQR</sequence>
<protein>
    <submittedName>
        <fullName evidence="6">Transcriptional regulator</fullName>
    </submittedName>
</protein>
<dbReference type="FunFam" id="1.10.10.10:FF:000001">
    <property type="entry name" value="LysR family transcriptional regulator"/>
    <property type="match status" value="1"/>
</dbReference>
<dbReference type="InterPro" id="IPR036390">
    <property type="entry name" value="WH_DNA-bd_sf"/>
</dbReference>
<keyword evidence="7" id="KW-1185">Reference proteome</keyword>
<accession>A0A0A7S7D8</accession>
<keyword evidence="2" id="KW-0805">Transcription regulation</keyword>
<dbReference type="OrthoDB" id="9803735at2"/>
<dbReference type="InterPro" id="IPR037404">
    <property type="entry name" value="IlvY_PBP2"/>
</dbReference>
<dbReference type="KEGG" id="fpp:FPB0191_01377"/>
<gene>
    <name evidence="6" type="ORF">FPB0191_01377</name>
</gene>
<name>A0A0A7S7D8_FRIPE</name>
<dbReference type="PROSITE" id="PS50931">
    <property type="entry name" value="HTH_LYSR"/>
    <property type="match status" value="1"/>
</dbReference>
<dbReference type="Gene3D" id="1.10.10.10">
    <property type="entry name" value="Winged helix-like DNA-binding domain superfamily/Winged helix DNA-binding domain"/>
    <property type="match status" value="1"/>
</dbReference>
<dbReference type="AlphaFoldDB" id="A0A0A7S7D8"/>
<evidence type="ECO:0000259" key="5">
    <source>
        <dbReference type="PROSITE" id="PS50931"/>
    </source>
</evidence>
<feature type="domain" description="HTH lysR-type" evidence="5">
    <location>
        <begin position="1"/>
        <end position="58"/>
    </location>
</feature>
<dbReference type="Pfam" id="PF00126">
    <property type="entry name" value="HTH_1"/>
    <property type="match status" value="1"/>
</dbReference>
<dbReference type="PANTHER" id="PTHR30126">
    <property type="entry name" value="HTH-TYPE TRANSCRIPTIONAL REGULATOR"/>
    <property type="match status" value="1"/>
</dbReference>
<dbReference type="InterPro" id="IPR005119">
    <property type="entry name" value="LysR_subst-bd"/>
</dbReference>
<dbReference type="PANTHER" id="PTHR30126:SF81">
    <property type="entry name" value="HTH-TYPE TRANSCRIPTIONAL REGULATOR ILVY"/>
    <property type="match status" value="1"/>
</dbReference>
<dbReference type="Gene3D" id="3.40.190.290">
    <property type="match status" value="1"/>
</dbReference>
<dbReference type="GO" id="GO:0003700">
    <property type="term" value="F:DNA-binding transcription factor activity"/>
    <property type="evidence" value="ECO:0007669"/>
    <property type="project" value="InterPro"/>
</dbReference>
<keyword evidence="4" id="KW-0804">Transcription</keyword>
<evidence type="ECO:0000313" key="7">
    <source>
        <dbReference type="Proteomes" id="UP000030901"/>
    </source>
</evidence>
<evidence type="ECO:0000256" key="2">
    <source>
        <dbReference type="ARBA" id="ARBA00023015"/>
    </source>
</evidence>
<evidence type="ECO:0000256" key="3">
    <source>
        <dbReference type="ARBA" id="ARBA00023125"/>
    </source>
</evidence>
<evidence type="ECO:0000256" key="1">
    <source>
        <dbReference type="ARBA" id="ARBA00009437"/>
    </source>
</evidence>
<dbReference type="SUPFAM" id="SSF53850">
    <property type="entry name" value="Periplasmic binding protein-like II"/>
    <property type="match status" value="1"/>
</dbReference>
<dbReference type="STRING" id="1267021.FPB0191_01377"/>
<dbReference type="InterPro" id="IPR036388">
    <property type="entry name" value="WH-like_DNA-bd_sf"/>
</dbReference>
<dbReference type="InterPro" id="IPR000847">
    <property type="entry name" value="LysR_HTH_N"/>
</dbReference>
<dbReference type="SUPFAM" id="SSF46785">
    <property type="entry name" value="Winged helix' DNA-binding domain"/>
    <property type="match status" value="1"/>
</dbReference>
<reference evidence="6 7" key="1">
    <citation type="journal article" date="2014" name="Appl. Environ. Microbiol.">
        <title>Gut symbionts from distinct hosts exhibit genotoxic activity via divergent colibactin biosynthetic pathways.</title>
        <authorList>
            <person name="Engel P."/>
            <person name="Vizcaino M.I."/>
            <person name="Crawford J.M."/>
        </authorList>
    </citation>
    <scope>NUCLEOTIDE SEQUENCE [LARGE SCALE GENOMIC DNA]</scope>
    <source>
        <strain evidence="6 7">PEB0191</strain>
    </source>
</reference>
<dbReference type="RefSeq" id="WP_039104907.1">
    <property type="nucleotide sequence ID" value="NZ_CP009056.1"/>
</dbReference>
<dbReference type="GO" id="GO:0000976">
    <property type="term" value="F:transcription cis-regulatory region binding"/>
    <property type="evidence" value="ECO:0007669"/>
    <property type="project" value="TreeGrafter"/>
</dbReference>
<proteinExistence type="inferred from homology"/>
<dbReference type="NCBIfam" id="NF008722">
    <property type="entry name" value="PRK11716.1"/>
    <property type="match status" value="1"/>
</dbReference>
<dbReference type="Pfam" id="PF03466">
    <property type="entry name" value="LysR_substrate"/>
    <property type="match status" value="1"/>
</dbReference>
<evidence type="ECO:0000256" key="4">
    <source>
        <dbReference type="ARBA" id="ARBA00023163"/>
    </source>
</evidence>
<dbReference type="Proteomes" id="UP000030901">
    <property type="component" value="Chromosome"/>
</dbReference>